<name>A0AAV0UTC3_9STRA</name>
<sequence length="205" mass="22190">MSTSSALVVSTSPAPAPPEEEVELPIDLSQLPSIPAAKSLLLINNFVANTTRFLNHFAHECEERITHVSNNVTRVEILLAILETKLNSIPDLSVTDAEVAAAADGNLNLNTNQIDLGISDQDLPSTEETAAANGIPLPPPPDENGSAIVEMAPLPPPPPPSMDGMEMALVVPPPPPHLIHPRRKDQCHLHLRRPWETLMMMMKLK</sequence>
<protein>
    <recommendedName>
        <fullName evidence="5">WASH complex subunit 3</fullName>
    </recommendedName>
</protein>
<dbReference type="InterPro" id="IPR019309">
    <property type="entry name" value="WASHC3"/>
</dbReference>
<feature type="region of interest" description="Disordered" evidence="2">
    <location>
        <begin position="1"/>
        <end position="20"/>
    </location>
</feature>
<dbReference type="EMBL" id="CANTFK010000992">
    <property type="protein sequence ID" value="CAI5740165.1"/>
    <property type="molecule type" value="Genomic_DNA"/>
</dbReference>
<dbReference type="GO" id="GO:0006887">
    <property type="term" value="P:exocytosis"/>
    <property type="evidence" value="ECO:0007669"/>
    <property type="project" value="TreeGrafter"/>
</dbReference>
<evidence type="ECO:0000256" key="2">
    <source>
        <dbReference type="SAM" id="MobiDB-lite"/>
    </source>
</evidence>
<reference evidence="3" key="1">
    <citation type="submission" date="2022-12" db="EMBL/GenBank/DDBJ databases">
        <authorList>
            <person name="Webb A."/>
        </authorList>
    </citation>
    <scope>NUCLEOTIDE SEQUENCE</scope>
    <source>
        <strain evidence="3">Pf2</strain>
    </source>
</reference>
<organism evidence="3 4">
    <name type="scientific">Peronospora farinosa</name>
    <dbReference type="NCBI Taxonomy" id="134698"/>
    <lineage>
        <taxon>Eukaryota</taxon>
        <taxon>Sar</taxon>
        <taxon>Stramenopiles</taxon>
        <taxon>Oomycota</taxon>
        <taxon>Peronosporomycetes</taxon>
        <taxon>Peronosporales</taxon>
        <taxon>Peronosporaceae</taxon>
        <taxon>Peronospora</taxon>
    </lineage>
</organism>
<dbReference type="PANTHER" id="PTHR13015:SF0">
    <property type="entry name" value="WASH COMPLEX SUBUNIT 3"/>
    <property type="match status" value="1"/>
</dbReference>
<comment type="caution">
    <text evidence="3">The sequence shown here is derived from an EMBL/GenBank/DDBJ whole genome shotgun (WGS) entry which is preliminary data.</text>
</comment>
<dbReference type="PANTHER" id="PTHR13015">
    <property type="entry name" value="PROTEIN AD-016-RELATED"/>
    <property type="match status" value="1"/>
</dbReference>
<proteinExistence type="inferred from homology"/>
<gene>
    <name evidence="3" type="ORF">PFR002_LOCUS9185</name>
</gene>
<dbReference type="GO" id="GO:0030041">
    <property type="term" value="P:actin filament polymerization"/>
    <property type="evidence" value="ECO:0007669"/>
    <property type="project" value="TreeGrafter"/>
</dbReference>
<dbReference type="AlphaFoldDB" id="A0AAV0UTC3"/>
<evidence type="ECO:0000313" key="4">
    <source>
        <dbReference type="Proteomes" id="UP001159659"/>
    </source>
</evidence>
<evidence type="ECO:0000256" key="1">
    <source>
        <dbReference type="ARBA" id="ARBA00006290"/>
    </source>
</evidence>
<dbReference type="GO" id="GO:0071203">
    <property type="term" value="C:WASH complex"/>
    <property type="evidence" value="ECO:0007669"/>
    <property type="project" value="InterPro"/>
</dbReference>
<feature type="compositionally biased region" description="Low complexity" evidence="2">
    <location>
        <begin position="1"/>
        <end position="13"/>
    </location>
</feature>
<comment type="similarity">
    <text evidence="1">Belongs to the CCDC53 family.</text>
</comment>
<dbReference type="Proteomes" id="UP001159659">
    <property type="component" value="Unassembled WGS sequence"/>
</dbReference>
<accession>A0AAV0UTC3</accession>
<evidence type="ECO:0000313" key="3">
    <source>
        <dbReference type="EMBL" id="CAI5740165.1"/>
    </source>
</evidence>
<dbReference type="Pfam" id="PF10152">
    <property type="entry name" value="CCDC53"/>
    <property type="match status" value="1"/>
</dbReference>
<evidence type="ECO:0008006" key="5">
    <source>
        <dbReference type="Google" id="ProtNLM"/>
    </source>
</evidence>